<dbReference type="AlphaFoldDB" id="A0A498REF7"/>
<reference evidence="1 2" key="1">
    <citation type="submission" date="2018-06" db="EMBL/GenBank/DDBJ databases">
        <authorList>
            <person name="Strepis N."/>
        </authorList>
    </citation>
    <scope>NUCLEOTIDE SEQUENCE [LARGE SCALE GENOMIC DNA]</scope>
    <source>
        <strain evidence="1">LUCI</strain>
    </source>
</reference>
<protein>
    <submittedName>
        <fullName evidence="1">Mitochondrial glycoprotein</fullName>
    </submittedName>
</protein>
<dbReference type="RefSeq" id="WP_122629332.1">
    <property type="nucleotide sequence ID" value="NZ_UPPP01000091.1"/>
</dbReference>
<accession>A0A498REF7</accession>
<evidence type="ECO:0000313" key="1">
    <source>
        <dbReference type="EMBL" id="VBB08463.1"/>
    </source>
</evidence>
<sequence length="104" mass="11914">MLKYDKEVLEKILLEECGYPAWSASLSAENIYKLDERLQKTLDAWLIDRSVSDEINVEGITIKQIIEKEHSSFIKALMTMDVFLQEPELAKKFAATPAAFFGWA</sequence>
<name>A0A498REF7_9FIRM</name>
<proteinExistence type="predicted"/>
<dbReference type="EMBL" id="UPPP01000091">
    <property type="protein sequence ID" value="VBB08463.1"/>
    <property type="molecule type" value="Genomic_DNA"/>
</dbReference>
<dbReference type="Proteomes" id="UP000277811">
    <property type="component" value="Unassembled WGS sequence"/>
</dbReference>
<keyword evidence="2" id="KW-1185">Reference proteome</keyword>
<gene>
    <name evidence="1" type="ORF">LUCI_3735</name>
</gene>
<dbReference type="OrthoDB" id="2991137at2"/>
<organism evidence="1 2">
    <name type="scientific">Lucifera butyrica</name>
    <dbReference type="NCBI Taxonomy" id="1351585"/>
    <lineage>
        <taxon>Bacteria</taxon>
        <taxon>Bacillati</taxon>
        <taxon>Bacillota</taxon>
        <taxon>Negativicutes</taxon>
        <taxon>Veillonellales</taxon>
        <taxon>Veillonellaceae</taxon>
        <taxon>Lucifera</taxon>
    </lineage>
</organism>
<evidence type="ECO:0000313" key="2">
    <source>
        <dbReference type="Proteomes" id="UP000277811"/>
    </source>
</evidence>